<reference evidence="2 3" key="1">
    <citation type="journal article" date="2019" name="Int. J. Syst. Evol. Microbiol.">
        <title>The Global Catalogue of Microorganisms (GCM) 10K type strain sequencing project: providing services to taxonomists for standard genome sequencing and annotation.</title>
        <authorList>
            <consortium name="The Broad Institute Genomics Platform"/>
            <consortium name="The Broad Institute Genome Sequencing Center for Infectious Disease"/>
            <person name="Wu L."/>
            <person name="Ma J."/>
        </authorList>
    </citation>
    <scope>NUCLEOTIDE SEQUENCE [LARGE SCALE GENOMIC DNA]</scope>
    <source>
        <strain evidence="2 3">JCM 6305</strain>
    </source>
</reference>
<dbReference type="SUPFAM" id="SSF48452">
    <property type="entry name" value="TPR-like"/>
    <property type="match status" value="1"/>
</dbReference>
<dbReference type="Gene3D" id="1.25.40.10">
    <property type="entry name" value="Tetratricopeptide repeat domain"/>
    <property type="match status" value="2"/>
</dbReference>
<feature type="domain" description="CHAT" evidence="1">
    <location>
        <begin position="966"/>
        <end position="1246"/>
    </location>
</feature>
<name>A0ABN3KNJ5_9ACTN</name>
<gene>
    <name evidence="2" type="ORF">GCM10010405_55910</name>
</gene>
<comment type="caution">
    <text evidence="2">The sequence shown here is derived from an EMBL/GenBank/DDBJ whole genome shotgun (WGS) entry which is preliminary data.</text>
</comment>
<dbReference type="EMBL" id="BAAASZ010000051">
    <property type="protein sequence ID" value="GAA2464369.1"/>
    <property type="molecule type" value="Genomic_DNA"/>
</dbReference>
<dbReference type="InterPro" id="IPR024983">
    <property type="entry name" value="CHAT_dom"/>
</dbReference>
<dbReference type="InterPro" id="IPR011990">
    <property type="entry name" value="TPR-like_helical_dom_sf"/>
</dbReference>
<dbReference type="Pfam" id="PF12770">
    <property type="entry name" value="CHAT"/>
    <property type="match status" value="1"/>
</dbReference>
<evidence type="ECO:0000259" key="1">
    <source>
        <dbReference type="Pfam" id="PF12770"/>
    </source>
</evidence>
<protein>
    <recommendedName>
        <fullName evidence="1">CHAT domain-containing protein</fullName>
    </recommendedName>
</protein>
<dbReference type="Proteomes" id="UP001501638">
    <property type="component" value="Unassembled WGS sequence"/>
</dbReference>
<evidence type="ECO:0000313" key="2">
    <source>
        <dbReference type="EMBL" id="GAA2464369.1"/>
    </source>
</evidence>
<accession>A0ABN3KNJ5</accession>
<dbReference type="RefSeq" id="WP_344328462.1">
    <property type="nucleotide sequence ID" value="NZ_BAAASZ010000051.1"/>
</dbReference>
<keyword evidence="3" id="KW-1185">Reference proteome</keyword>
<evidence type="ECO:0000313" key="3">
    <source>
        <dbReference type="Proteomes" id="UP001501638"/>
    </source>
</evidence>
<sequence length="1247" mass="133648">MRQETGRGDAPEEPTRDGLLTAVHARLEAAVASGDPAGIRSPEALEEADRLLDLFTAGPEGVDAETLYAVGLLHWCRAVTAGSGEEERREATRAALLLTPLYLADPATLPDPVRTWYAEALGSDEPTGEARGHAYAESLSDVGMLLVERSVRGGGEAVGRAAVAVLRLAARGLPEGHASRPLVLCNLGYALVLADIVPAIAQDPRGPLDRERMPRLEEAVSVLREAYRTTPREHPNHARCANGLALALRCKAVTTRDVPLLREAVELFRTAVETATDADDNLPQMLADLGTALMTWATAEDAPGDPGPEVVDEAVAALDRSVRLTPSGAPELPDRLDALAAALRTAYEHRHAAEDLERSVAALRRLLEVVPEGDPARPDLWARLGEALTELWRRDRSPEDRGALEEAVALLERAVAETPEDGPERARALFLLERARRLRAPLVERDGLDEATRRARERLDETTRHVFASDADRPASTGVEHLMRLVGKLIGVGDTADGSGNARALDFAAALVGFPDRTDLDEIEARAMEWLVRMFEHLPPDERAEAMAEFLADPGDPRPVGPVDTAALDEFLELNERLLREAPEGGTERLVAEFNRAALTVVRTMETLRDAPVETALAEMDALLPTLLEGIEGTVPELADRVGLPLDLAEPFVVMGNAVQSPFETFARIERSARECRARLAALEEETPAEASGNGGDADPRRLDALRELAFWLFQSYGILPDEAVFQEAVGVARRIVAAHWPPDATTMVAWGGALLSRARNPGVAGDDLGGEVPSTATTLLASHQAADAIARRDTPGALEVLEEGRAYLLSTALNTRRELEELRRADPDLAAEFVELRERSRQEGPTWPPGEEIAARNRELSREWGRLTERLRGMDGFERFLLPLPLGLDDLRPAAAEGPVVTLNVHPRRCDALALTTEGLRAVPLPGLRLAELTEQTEAFHAAVEAVASAPDGPLAGQAQRTILETLAWLWDVVAEPVLDALGLTGPPADPDGPWSRLWWAPGGALNSLPLHAAGHHDVPGASVMDRVVSSYTPTLRALLHSRARPVPERRTALAVAMPETPGHRALPRTVEEAALLAGRMPGPGPLVGPAATRAAVLEALPGAAVAHFACHASSDPADPAASRLLLHDGPLGLTDIGRLHLDGAELAYLSACGTARGGARLADEALHAASAFQLAGYAQAIATLWEIGDGFAASVAADFHRELGPALDAPDRLPGALALHTVIRRVRSALPDRPWAWASLLHAGA</sequence>
<proteinExistence type="predicted"/>
<organism evidence="2 3">
    <name type="scientific">Streptomyces macrosporus</name>
    <dbReference type="NCBI Taxonomy" id="44032"/>
    <lineage>
        <taxon>Bacteria</taxon>
        <taxon>Bacillati</taxon>
        <taxon>Actinomycetota</taxon>
        <taxon>Actinomycetes</taxon>
        <taxon>Kitasatosporales</taxon>
        <taxon>Streptomycetaceae</taxon>
        <taxon>Streptomyces</taxon>
    </lineage>
</organism>